<reference evidence="4" key="1">
    <citation type="submission" date="2017-02" db="EMBL/GenBank/DDBJ databases">
        <title>Comparative genomics and description of representatives of a novel lineage of planctomycetes thriving in anoxic sediments.</title>
        <authorList>
            <person name="Spring S."/>
            <person name="Bunk B."/>
            <person name="Sproer C."/>
        </authorList>
    </citation>
    <scope>NUCLEOTIDE SEQUENCE [LARGE SCALE GENOMIC DNA]</scope>
    <source>
        <strain evidence="4">SM-Chi-D1</strain>
    </source>
</reference>
<evidence type="ECO:0000313" key="4">
    <source>
        <dbReference type="Proteomes" id="UP000188181"/>
    </source>
</evidence>
<gene>
    <name evidence="3" type="ORF">SMSP2_00712</name>
</gene>
<dbReference type="InterPro" id="IPR006626">
    <property type="entry name" value="PbH1"/>
</dbReference>
<dbReference type="PANTHER" id="PTHR36453">
    <property type="entry name" value="SECRETED PROTEIN-RELATED"/>
    <property type="match status" value="1"/>
</dbReference>
<keyword evidence="1" id="KW-0732">Signal</keyword>
<organism evidence="3 4">
    <name type="scientific">Limihaloglobus sulfuriphilus</name>
    <dbReference type="NCBI Taxonomy" id="1851148"/>
    <lineage>
        <taxon>Bacteria</taxon>
        <taxon>Pseudomonadati</taxon>
        <taxon>Planctomycetota</taxon>
        <taxon>Phycisphaerae</taxon>
        <taxon>Sedimentisphaerales</taxon>
        <taxon>Sedimentisphaeraceae</taxon>
        <taxon>Limihaloglobus</taxon>
    </lineage>
</organism>
<keyword evidence="4" id="KW-1185">Reference proteome</keyword>
<dbReference type="OrthoDB" id="9791852at2"/>
<evidence type="ECO:0000259" key="2">
    <source>
        <dbReference type="Pfam" id="PF13229"/>
    </source>
</evidence>
<dbReference type="SUPFAM" id="SSF51126">
    <property type="entry name" value="Pectin lyase-like"/>
    <property type="match status" value="1"/>
</dbReference>
<feature type="chain" id="PRO_5012659249" description="Right handed beta helix domain-containing protein" evidence="1">
    <location>
        <begin position="19"/>
        <end position="750"/>
    </location>
</feature>
<name>A0A1Q2MCD2_9BACT</name>
<dbReference type="Proteomes" id="UP000188181">
    <property type="component" value="Chromosome"/>
</dbReference>
<protein>
    <recommendedName>
        <fullName evidence="2">Right handed beta helix domain-containing protein</fullName>
    </recommendedName>
</protein>
<dbReference type="InterPro" id="IPR011050">
    <property type="entry name" value="Pectin_lyase_fold/virulence"/>
</dbReference>
<dbReference type="Gene3D" id="2.160.20.10">
    <property type="entry name" value="Single-stranded right-handed beta-helix, Pectin lyase-like"/>
    <property type="match status" value="3"/>
</dbReference>
<dbReference type="STRING" id="1851148.SMSP2_00712"/>
<dbReference type="RefSeq" id="WP_146682636.1">
    <property type="nucleotide sequence ID" value="NZ_CP019646.1"/>
</dbReference>
<dbReference type="PANTHER" id="PTHR36453:SF1">
    <property type="entry name" value="RIGHT HANDED BETA HELIX DOMAIN-CONTAINING PROTEIN"/>
    <property type="match status" value="1"/>
</dbReference>
<accession>A0A1Q2MCD2</accession>
<evidence type="ECO:0000256" key="1">
    <source>
        <dbReference type="SAM" id="SignalP"/>
    </source>
</evidence>
<feature type="signal peptide" evidence="1">
    <location>
        <begin position="1"/>
        <end position="18"/>
    </location>
</feature>
<feature type="domain" description="Right handed beta helix" evidence="2">
    <location>
        <begin position="347"/>
        <end position="450"/>
    </location>
</feature>
<dbReference type="InterPro" id="IPR039448">
    <property type="entry name" value="Beta_helix"/>
</dbReference>
<dbReference type="SMART" id="SM00710">
    <property type="entry name" value="PbH1"/>
    <property type="match status" value="7"/>
</dbReference>
<evidence type="ECO:0000313" key="3">
    <source>
        <dbReference type="EMBL" id="AQQ70366.1"/>
    </source>
</evidence>
<dbReference type="InterPro" id="IPR012334">
    <property type="entry name" value="Pectin_lyas_fold"/>
</dbReference>
<sequence length="750" mass="84848" precursor="true">MIKIYSIMILCAALQAAGVDFYIAPDGSDANPGTLEKPFATIERAKTAVRNAKADSVADITVHLRGGMYQLRETVVFEPQDGGSESRRVTYRNYKGEEPVISAGVRVDGWKKLKIKPEGLSAEALDKVYVADIPEGIGRFYALYDGLYRLRRASGEDFAPVQGPKDPGVWETRNQLHYPEGTVFKNWNNVSDVEIIIRPWCLWTMNILPLERVDEQKRIAYTSLTGTYPLTKERFGRFGSKSVWIENAIELLDSTGEWVVNTKTRKIYLWPKSNISNSSIYIPTLRELFYVGGYEERQIPVRNLYFEGLTFAHGDRDVWTDERIGLQHDWEMYDTANAMLRLRWARDCEITGCAFVGSANTAIRLDMYAQNNAIRGNMLSHLGGSGIVLCGYGPGSRDLNNNNKIINNHIRHIGEIYWHNQGILLFQSGSNRIAHNLIHNVPYNAISVGGVSPMLFEYRKQNSIQELGLQKTINMDDCGHIIESEKQTRWSDVLGYLHGRDNVIENNRIHNAVEILGDGNGIYIRMVPGGNTVRRNYLYDSAGYGVAIRPDGDQFDCEIYENIISNWACGGIAIQSRNSVFNNIILNASITVSSIPEVVQEPNGYLVFTAVGNNYVYGAPPLEEARLHRNILYHTLDTEPVFYVTPNPQWPKDYYDMVFKALCAPDIDYNVIYWNGDKDGFLQGYMKDIRDSRGDDHNSIIADPQFVEPAMGDFRLKFSSPAHQLGIKEIDTRQIGLTNEYSATLRKYAK</sequence>
<dbReference type="EMBL" id="CP019646">
    <property type="protein sequence ID" value="AQQ70366.1"/>
    <property type="molecule type" value="Genomic_DNA"/>
</dbReference>
<proteinExistence type="predicted"/>
<dbReference type="AlphaFoldDB" id="A0A1Q2MCD2"/>
<dbReference type="KEGG" id="pbas:SMSP2_00712"/>
<dbReference type="Pfam" id="PF13229">
    <property type="entry name" value="Beta_helix"/>
    <property type="match status" value="1"/>
</dbReference>